<name>A0A1F6AWC5_9BACT</name>
<reference evidence="1 2" key="1">
    <citation type="journal article" date="2016" name="Nat. Commun.">
        <title>Thousands of microbial genomes shed light on interconnected biogeochemical processes in an aquifer system.</title>
        <authorList>
            <person name="Anantharaman K."/>
            <person name="Brown C.T."/>
            <person name="Hug L.A."/>
            <person name="Sharon I."/>
            <person name="Castelle C.J."/>
            <person name="Probst A.J."/>
            <person name="Thomas B.C."/>
            <person name="Singh A."/>
            <person name="Wilkins M.J."/>
            <person name="Karaoz U."/>
            <person name="Brodie E.L."/>
            <person name="Williams K.H."/>
            <person name="Hubbard S.S."/>
            <person name="Banfield J.F."/>
        </authorList>
    </citation>
    <scope>NUCLEOTIDE SEQUENCE [LARGE SCALE GENOMIC DNA]</scope>
</reference>
<gene>
    <name evidence="1" type="ORF">A2973_04235</name>
</gene>
<accession>A0A1F6AWC5</accession>
<evidence type="ECO:0000313" key="2">
    <source>
        <dbReference type="Proteomes" id="UP000176409"/>
    </source>
</evidence>
<comment type="caution">
    <text evidence="1">The sequence shown here is derived from an EMBL/GenBank/DDBJ whole genome shotgun (WGS) entry which is preliminary data.</text>
</comment>
<organism evidence="1 2">
    <name type="scientific">Candidatus Gottesmanbacteria bacterium RIFCSPLOWO2_01_FULL_49_10</name>
    <dbReference type="NCBI Taxonomy" id="1798396"/>
    <lineage>
        <taxon>Bacteria</taxon>
        <taxon>Candidatus Gottesmaniibacteriota</taxon>
    </lineage>
</organism>
<protein>
    <submittedName>
        <fullName evidence="1">Uncharacterized protein</fullName>
    </submittedName>
</protein>
<sequence length="106" mass="11312">MGNERQQAHLGIWFGDSDVIHTWQPPLPEDAHDPQKGLDAVVAKVSGYEVIPFEASVRISRNGNVVIGGATIGDKSPEAVLRLGDAANVLFDGTNQPISIKVIAIN</sequence>
<proteinExistence type="predicted"/>
<dbReference type="EMBL" id="MFJZ01000062">
    <property type="protein sequence ID" value="OGG28989.1"/>
    <property type="molecule type" value="Genomic_DNA"/>
</dbReference>
<dbReference type="Proteomes" id="UP000176409">
    <property type="component" value="Unassembled WGS sequence"/>
</dbReference>
<evidence type="ECO:0000313" key="1">
    <source>
        <dbReference type="EMBL" id="OGG28989.1"/>
    </source>
</evidence>
<dbReference type="AlphaFoldDB" id="A0A1F6AWC5"/>